<feature type="domain" description="Protein kinase" evidence="8">
    <location>
        <begin position="802"/>
        <end position="1068"/>
    </location>
</feature>
<dbReference type="InterPro" id="IPR001245">
    <property type="entry name" value="Ser-Thr/Tyr_kinase_cat_dom"/>
</dbReference>
<dbReference type="InterPro" id="IPR002156">
    <property type="entry name" value="RNaseH_domain"/>
</dbReference>
<name>A0ABQ8IK70_9ROSI</name>
<keyword evidence="4" id="KW-0418">Kinase</keyword>
<evidence type="ECO:0000256" key="3">
    <source>
        <dbReference type="ARBA" id="ARBA00022741"/>
    </source>
</evidence>
<reference evidence="9 10" key="1">
    <citation type="submission" date="2021-02" db="EMBL/GenBank/DDBJ databases">
        <title>Plant Genome Project.</title>
        <authorList>
            <person name="Zhang R.-G."/>
        </authorList>
    </citation>
    <scope>NUCLEOTIDE SEQUENCE [LARGE SCALE GENOMIC DNA]</scope>
    <source>
        <tissue evidence="9">Leaves</tissue>
    </source>
</reference>
<dbReference type="InterPro" id="IPR011009">
    <property type="entry name" value="Kinase-like_dom_sf"/>
</dbReference>
<evidence type="ECO:0000256" key="7">
    <source>
        <dbReference type="SAM" id="MobiDB-lite"/>
    </source>
</evidence>
<dbReference type="CDD" id="cd06222">
    <property type="entry name" value="RNase_H_like"/>
    <property type="match status" value="1"/>
</dbReference>
<dbReference type="InterPro" id="IPR055164">
    <property type="entry name" value="EDR1/CTR1/ARMC3-like_pept-like"/>
</dbReference>
<dbReference type="InterPro" id="IPR008271">
    <property type="entry name" value="Ser/Thr_kinase_AS"/>
</dbReference>
<dbReference type="PROSITE" id="PS00107">
    <property type="entry name" value="PROTEIN_KINASE_ATP"/>
    <property type="match status" value="1"/>
</dbReference>
<dbReference type="Gene3D" id="1.10.510.10">
    <property type="entry name" value="Transferase(Phosphotransferase) domain 1"/>
    <property type="match status" value="1"/>
</dbReference>
<feature type="region of interest" description="Disordered" evidence="7">
    <location>
        <begin position="601"/>
        <end position="654"/>
    </location>
</feature>
<dbReference type="CDD" id="cd13999">
    <property type="entry name" value="STKc_MAP3K-like"/>
    <property type="match status" value="1"/>
</dbReference>
<keyword evidence="2" id="KW-0808">Transferase</keyword>
<dbReference type="Pfam" id="PF13456">
    <property type="entry name" value="RVT_3"/>
    <property type="match status" value="1"/>
</dbReference>
<dbReference type="PROSITE" id="PS00108">
    <property type="entry name" value="PROTEIN_KINASE_ST"/>
    <property type="match status" value="1"/>
</dbReference>
<feature type="region of interest" description="Disordered" evidence="7">
    <location>
        <begin position="510"/>
        <end position="530"/>
    </location>
</feature>
<dbReference type="InterPro" id="IPR050167">
    <property type="entry name" value="Ser_Thr_protein_kinase"/>
</dbReference>
<dbReference type="PANTHER" id="PTHR23257">
    <property type="entry name" value="SERINE-THREONINE PROTEIN KINASE"/>
    <property type="match status" value="1"/>
</dbReference>
<keyword evidence="10" id="KW-1185">Reference proteome</keyword>
<protein>
    <recommendedName>
        <fullName evidence="8">Protein kinase domain-containing protein</fullName>
    </recommendedName>
</protein>
<dbReference type="Gene3D" id="3.30.200.20">
    <property type="entry name" value="Phosphorylase Kinase, domain 1"/>
    <property type="match status" value="1"/>
</dbReference>
<feature type="compositionally biased region" description="Polar residues" evidence="7">
    <location>
        <begin position="740"/>
        <end position="751"/>
    </location>
</feature>
<evidence type="ECO:0000256" key="4">
    <source>
        <dbReference type="ARBA" id="ARBA00022777"/>
    </source>
</evidence>
<dbReference type="PROSITE" id="PS50011">
    <property type="entry name" value="PROTEIN_KINASE_DOM"/>
    <property type="match status" value="1"/>
</dbReference>
<feature type="region of interest" description="Disordered" evidence="7">
    <location>
        <begin position="681"/>
        <end position="718"/>
    </location>
</feature>
<dbReference type="PANTHER" id="PTHR23257:SF821">
    <property type="entry name" value="ATP BINDING PROTEIN"/>
    <property type="match status" value="1"/>
</dbReference>
<dbReference type="Proteomes" id="UP000827721">
    <property type="component" value="Unassembled WGS sequence"/>
</dbReference>
<dbReference type="Pfam" id="PF07714">
    <property type="entry name" value="PK_Tyr_Ser-Thr"/>
    <property type="match status" value="1"/>
</dbReference>
<dbReference type="EMBL" id="JAFEMO010000001">
    <property type="protein sequence ID" value="KAH7577053.1"/>
    <property type="molecule type" value="Genomic_DNA"/>
</dbReference>
<evidence type="ECO:0000313" key="10">
    <source>
        <dbReference type="Proteomes" id="UP000827721"/>
    </source>
</evidence>
<dbReference type="Pfam" id="PF14381">
    <property type="entry name" value="EDR1_CTR1_ARMC3_pept"/>
    <property type="match status" value="1"/>
</dbReference>
<evidence type="ECO:0000256" key="5">
    <source>
        <dbReference type="ARBA" id="ARBA00022840"/>
    </source>
</evidence>
<dbReference type="SMART" id="SM00220">
    <property type="entry name" value="S_TKc"/>
    <property type="match status" value="1"/>
</dbReference>
<keyword evidence="5 6" id="KW-0067">ATP-binding</keyword>
<gene>
    <name evidence="9" type="ORF">JRO89_XS01G0197900</name>
</gene>
<feature type="binding site" evidence="6">
    <location>
        <position position="829"/>
    </location>
    <ligand>
        <name>ATP</name>
        <dbReference type="ChEBI" id="CHEBI:30616"/>
    </ligand>
</feature>
<dbReference type="InterPro" id="IPR044730">
    <property type="entry name" value="RNase_H-like_dom_plant"/>
</dbReference>
<dbReference type="InterPro" id="IPR017441">
    <property type="entry name" value="Protein_kinase_ATP_BS"/>
</dbReference>
<keyword evidence="1" id="KW-0723">Serine/threonine-protein kinase</keyword>
<sequence>MVLQKVSVLLALCDLFIAWMIRWDRNAATFGKKELRGRNVWDSIVVKDDEGIVCLVASLVFPGLFAVDVVDAKAVLEGLKLTADSGYFPLLVEFDAFNAVNLYQSLTSSRSDIDNWIIDIHEFFRSSDVASISHILRLSNVAVQELAKRAVNLCISDIWFASFPDSIICDNKGLVIDALSHPVMMVCLVLVVEGQMASSLKKSQGKKFISKDMEETRDGAGSVEHGPSNATWWTQDFMEKFGSVSLGSQEETLSNKESLRNSEQDGLSSQTASQILWNTGMLSEPIPNGFYSVIPEYILVFEVFHRQSVSEPESRACGVSADKRLKELYDDIPTLDELHALGGEGFKADIILVDAEKDKKLSMLKQLIVALVKGLSSNPAAMIKKIAGLVSDFYKRSNVESPAKAALEDSSHMFDARGVQLLGQIKHGSCRPRAIMFKVLADTVGLESRLMVGLPSDGSVECVDSYKHMSVIVVLNSMEMLVDLMRFPGQLIPRSTKAIFMTHISAAGESDSAENDSCDSPLEPNSPLYGFSERVDPDSAEKEESVQFHRKLEASSNIPGPSLRSMMLRHTASFDRKLSLSHSEPNIATTFWRRSRRKVIAEQRTASSSPEHPSLRARGRSMLSGDRNLLGDYTDDVATSRSDGAPMSEARRLRRRSISITPEISDDIVRAVRAMNETLKQNRLLQGREEDRPFTHSSNDRGNTSDLQKDVSNFHLSGHDDISGGRSVLYNISRDQMNSQKAISLPSSPHQYRSHASERGGPSGYMVNAELVSTWNKILESPMFQNKPLLAYEEWNIDFSELTVGTRVGIGFFGEVFRGIWNGTDVAIKVFLEQDLTAENMEDFCNEISILSRLRHPNVILFLGACAKPPHLSMVTEYMEMGSLYYLIHLSGQKKKLSWRRRLKMLRDICRWPNDGNSSKDGLGLMCIHRMKIVHRDLKSANCLVNKHWTVKICDFGLSRIMTDSSMRDSSSAGTPEWMAPELIRNEPFTEKCDIFSFGVIMWELCTLNRPWEGVLPERVVYAVANEGSRLDIPEGPLGRLISDCWAEPQERPSCEEILSRLHDCEYLLC</sequence>
<evidence type="ECO:0000256" key="6">
    <source>
        <dbReference type="PROSITE-ProRule" id="PRU10141"/>
    </source>
</evidence>
<evidence type="ECO:0000256" key="2">
    <source>
        <dbReference type="ARBA" id="ARBA00022679"/>
    </source>
</evidence>
<keyword evidence="3 6" id="KW-0547">Nucleotide-binding</keyword>
<dbReference type="InterPro" id="IPR000719">
    <property type="entry name" value="Prot_kinase_dom"/>
</dbReference>
<evidence type="ECO:0000259" key="8">
    <source>
        <dbReference type="PROSITE" id="PS50011"/>
    </source>
</evidence>
<comment type="caution">
    <text evidence="9">The sequence shown here is derived from an EMBL/GenBank/DDBJ whole genome shotgun (WGS) entry which is preliminary data.</text>
</comment>
<organism evidence="9 10">
    <name type="scientific">Xanthoceras sorbifolium</name>
    <dbReference type="NCBI Taxonomy" id="99658"/>
    <lineage>
        <taxon>Eukaryota</taxon>
        <taxon>Viridiplantae</taxon>
        <taxon>Streptophyta</taxon>
        <taxon>Embryophyta</taxon>
        <taxon>Tracheophyta</taxon>
        <taxon>Spermatophyta</taxon>
        <taxon>Magnoliopsida</taxon>
        <taxon>eudicotyledons</taxon>
        <taxon>Gunneridae</taxon>
        <taxon>Pentapetalae</taxon>
        <taxon>rosids</taxon>
        <taxon>malvids</taxon>
        <taxon>Sapindales</taxon>
        <taxon>Sapindaceae</taxon>
        <taxon>Xanthoceroideae</taxon>
        <taxon>Xanthoceras</taxon>
    </lineage>
</organism>
<evidence type="ECO:0000313" key="9">
    <source>
        <dbReference type="EMBL" id="KAH7577053.1"/>
    </source>
</evidence>
<feature type="compositionally biased region" description="Polar residues" evidence="7">
    <location>
        <begin position="695"/>
        <end position="715"/>
    </location>
</feature>
<feature type="region of interest" description="Disordered" evidence="7">
    <location>
        <begin position="740"/>
        <end position="763"/>
    </location>
</feature>
<accession>A0ABQ8IK70</accession>
<evidence type="ECO:0000256" key="1">
    <source>
        <dbReference type="ARBA" id="ARBA00022527"/>
    </source>
</evidence>
<proteinExistence type="predicted"/>
<dbReference type="SUPFAM" id="SSF56112">
    <property type="entry name" value="Protein kinase-like (PK-like)"/>
    <property type="match status" value="1"/>
</dbReference>